<evidence type="ECO:0000313" key="2">
    <source>
        <dbReference type="Proteomes" id="UP000593571"/>
    </source>
</evidence>
<organism evidence="1 2">
    <name type="scientific">Rousettus aegyptiacus</name>
    <name type="common">Egyptian fruit bat</name>
    <name type="synonym">Pteropus aegyptiacus</name>
    <dbReference type="NCBI Taxonomy" id="9407"/>
    <lineage>
        <taxon>Eukaryota</taxon>
        <taxon>Metazoa</taxon>
        <taxon>Chordata</taxon>
        <taxon>Craniata</taxon>
        <taxon>Vertebrata</taxon>
        <taxon>Euteleostomi</taxon>
        <taxon>Mammalia</taxon>
        <taxon>Eutheria</taxon>
        <taxon>Laurasiatheria</taxon>
        <taxon>Chiroptera</taxon>
        <taxon>Yinpterochiroptera</taxon>
        <taxon>Pteropodoidea</taxon>
        <taxon>Pteropodidae</taxon>
        <taxon>Rousettinae</taxon>
        <taxon>Rousettus</taxon>
    </lineage>
</organism>
<keyword evidence="2" id="KW-1185">Reference proteome</keyword>
<reference evidence="1 2" key="1">
    <citation type="journal article" date="2020" name="Nature">
        <title>Six reference-quality genomes reveal evolution of bat adaptations.</title>
        <authorList>
            <person name="Jebb D."/>
            <person name="Huang Z."/>
            <person name="Pippel M."/>
            <person name="Hughes G.M."/>
            <person name="Lavrichenko K."/>
            <person name="Devanna P."/>
            <person name="Winkler S."/>
            <person name="Jermiin L.S."/>
            <person name="Skirmuntt E.C."/>
            <person name="Katzourakis A."/>
            <person name="Burkitt-Gray L."/>
            <person name="Ray D.A."/>
            <person name="Sullivan K.A.M."/>
            <person name="Roscito J.G."/>
            <person name="Kirilenko B.M."/>
            <person name="Davalos L.M."/>
            <person name="Corthals A.P."/>
            <person name="Power M.L."/>
            <person name="Jones G."/>
            <person name="Ransome R.D."/>
            <person name="Dechmann D.K.N."/>
            <person name="Locatelli A.G."/>
            <person name="Puechmaille S.J."/>
            <person name="Fedrigo O."/>
            <person name="Jarvis E.D."/>
            <person name="Hiller M."/>
            <person name="Vernes S.C."/>
            <person name="Myers E.W."/>
            <person name="Teeling E.C."/>
        </authorList>
    </citation>
    <scope>NUCLEOTIDE SEQUENCE [LARGE SCALE GENOMIC DNA]</scope>
    <source>
        <strain evidence="1">MRouAeg1</strain>
        <tissue evidence="1">Muscle</tissue>
    </source>
</reference>
<comment type="caution">
    <text evidence="1">The sequence shown here is derived from an EMBL/GenBank/DDBJ whole genome shotgun (WGS) entry which is preliminary data.</text>
</comment>
<proteinExistence type="predicted"/>
<name>A0A7J8DXU6_ROUAE</name>
<evidence type="ECO:0000313" key="1">
    <source>
        <dbReference type="EMBL" id="KAF6427849.1"/>
    </source>
</evidence>
<dbReference type="AlphaFoldDB" id="A0A7J8DXU6"/>
<dbReference type="EMBL" id="JACASE010000011">
    <property type="protein sequence ID" value="KAF6427849.1"/>
    <property type="molecule type" value="Genomic_DNA"/>
</dbReference>
<dbReference type="Proteomes" id="UP000593571">
    <property type="component" value="Unassembled WGS sequence"/>
</dbReference>
<accession>A0A7J8DXU6</accession>
<gene>
    <name evidence="1" type="ORF">HJG63_008333</name>
</gene>
<protein>
    <submittedName>
        <fullName evidence="1">Uncharacterized protein</fullName>
    </submittedName>
</protein>
<sequence length="121" mass="13746">MVKHGPDGEKFTVKRRGVKKTHSQEHYLKGRRPVYVWRETNPWATSFAWLCSRPVSALQAGRVWGNVLEGSTKPTYYHLPNTLISLHAAGSPQPTPQCWAVLQSCFLVADLIFTLKQHFPC</sequence>